<dbReference type="InterPro" id="IPR000757">
    <property type="entry name" value="Beta-glucanase-like"/>
</dbReference>
<dbReference type="AlphaFoldDB" id="A0A2U3E0D8"/>
<dbReference type="GO" id="GO:0005975">
    <property type="term" value="P:carbohydrate metabolic process"/>
    <property type="evidence" value="ECO:0007669"/>
    <property type="project" value="InterPro"/>
</dbReference>
<evidence type="ECO:0000259" key="2">
    <source>
        <dbReference type="PROSITE" id="PS51762"/>
    </source>
</evidence>
<organism evidence="3 4">
    <name type="scientific">Purpureocillium lilacinum</name>
    <name type="common">Paecilomyces lilacinus</name>
    <dbReference type="NCBI Taxonomy" id="33203"/>
    <lineage>
        <taxon>Eukaryota</taxon>
        <taxon>Fungi</taxon>
        <taxon>Dikarya</taxon>
        <taxon>Ascomycota</taxon>
        <taxon>Pezizomycotina</taxon>
        <taxon>Sordariomycetes</taxon>
        <taxon>Hypocreomycetidae</taxon>
        <taxon>Hypocreales</taxon>
        <taxon>Ophiocordycipitaceae</taxon>
        <taxon>Purpureocillium</taxon>
    </lineage>
</organism>
<dbReference type="PANTHER" id="PTHR10963:SF68">
    <property type="entry name" value="GLYCOSIDASE CRH1-RELATED"/>
    <property type="match status" value="1"/>
</dbReference>
<gene>
    <name evidence="3" type="ORF">PCL_02381</name>
</gene>
<dbReference type="Gene3D" id="2.60.120.200">
    <property type="match status" value="1"/>
</dbReference>
<proteinExistence type="predicted"/>
<dbReference type="GO" id="GO:0016757">
    <property type="term" value="F:glycosyltransferase activity"/>
    <property type="evidence" value="ECO:0007669"/>
    <property type="project" value="TreeGrafter"/>
</dbReference>
<dbReference type="PANTHER" id="PTHR10963">
    <property type="entry name" value="GLYCOSYL HYDROLASE-RELATED"/>
    <property type="match status" value="1"/>
</dbReference>
<comment type="caution">
    <text evidence="3">The sequence shown here is derived from an EMBL/GenBank/DDBJ whole genome shotgun (WGS) entry which is preliminary data.</text>
</comment>
<dbReference type="SUPFAM" id="SSF49899">
    <property type="entry name" value="Concanavalin A-like lectins/glucanases"/>
    <property type="match status" value="1"/>
</dbReference>
<dbReference type="GO" id="GO:0004553">
    <property type="term" value="F:hydrolase activity, hydrolyzing O-glycosyl compounds"/>
    <property type="evidence" value="ECO:0007669"/>
    <property type="project" value="InterPro"/>
</dbReference>
<name>A0A2U3E0D8_PURLI</name>
<reference evidence="3 4" key="1">
    <citation type="journal article" date="2016" name="Front. Microbiol.">
        <title>Genome and transcriptome sequences reveal the specific parasitism of the nematophagous Purpureocillium lilacinum 36-1.</title>
        <authorList>
            <person name="Xie J."/>
            <person name="Li S."/>
            <person name="Mo C."/>
            <person name="Xiao X."/>
            <person name="Peng D."/>
            <person name="Wang G."/>
            <person name="Xiao Y."/>
        </authorList>
    </citation>
    <scope>NUCLEOTIDE SEQUENCE [LARGE SCALE GENOMIC DNA]</scope>
    <source>
        <strain evidence="3 4">36-1</strain>
    </source>
</reference>
<dbReference type="InterPro" id="IPR050546">
    <property type="entry name" value="Glycosyl_Hydrlase_16"/>
</dbReference>
<feature type="region of interest" description="Disordered" evidence="1">
    <location>
        <begin position="103"/>
        <end position="127"/>
    </location>
</feature>
<dbReference type="PROSITE" id="PS51762">
    <property type="entry name" value="GH16_2"/>
    <property type="match status" value="1"/>
</dbReference>
<evidence type="ECO:0000256" key="1">
    <source>
        <dbReference type="SAM" id="MobiDB-lite"/>
    </source>
</evidence>
<dbReference type="GO" id="GO:0009277">
    <property type="term" value="C:fungal-type cell wall"/>
    <property type="evidence" value="ECO:0007669"/>
    <property type="project" value="TreeGrafter"/>
</dbReference>
<feature type="compositionally biased region" description="Polar residues" evidence="1">
    <location>
        <begin position="111"/>
        <end position="121"/>
    </location>
</feature>
<dbReference type="EMBL" id="LCWV01000016">
    <property type="protein sequence ID" value="PWI67980.1"/>
    <property type="molecule type" value="Genomic_DNA"/>
</dbReference>
<evidence type="ECO:0000313" key="4">
    <source>
        <dbReference type="Proteomes" id="UP000245956"/>
    </source>
</evidence>
<dbReference type="GO" id="GO:0031505">
    <property type="term" value="P:fungal-type cell wall organization"/>
    <property type="evidence" value="ECO:0007669"/>
    <property type="project" value="TreeGrafter"/>
</dbReference>
<dbReference type="InterPro" id="IPR013320">
    <property type="entry name" value="ConA-like_dom_sf"/>
</dbReference>
<dbReference type="Proteomes" id="UP000245956">
    <property type="component" value="Unassembled WGS sequence"/>
</dbReference>
<dbReference type="Pfam" id="PF00722">
    <property type="entry name" value="Glyco_hydro_16"/>
    <property type="match status" value="2"/>
</dbReference>
<protein>
    <recommendedName>
        <fullName evidence="2">GH16 domain-containing protein</fullName>
    </recommendedName>
</protein>
<feature type="domain" description="GH16" evidence="2">
    <location>
        <begin position="160"/>
        <end position="425"/>
    </location>
</feature>
<sequence>MLECQAERQAVEPMDWIQKKPGVALRGIDGRARGGAPWKRWTDDGIAINIPSPGDLQLTSYKSTKCPHPGDAHRRGPLPAVASPLACAFDRIIPWTVRRSVSSARPPPFSHRTQGKPTQETRTCKPAIPRPPIMFTKSIALALAAAALSLVSAQTWTDCDPTKQSCPPDPAFGKYPLEHDFAWGPSPAISVFNGADQITYSEKCAVFNISAPYQSPTLQSKDYVFFGEIDVVVQAAPGRGIVTAITLQSDDLDEVSQHSAASRSFHKVPQASSPACSLHAIGSLTHSAMAGCDAKIVDFEFVGSDTSYVQSAYFSRGRTDGSGRGGSHDVSNPMSAFHKYSFRWNSKGLKWLIDDKEVRYLDYERAKASGPSLYMPQTPMRLKIGTWAAGGPGTTDGVANWAGGRTDFKKGPFVAYYRAIRIVDYAGGDGPGKDARQYVYGDQSGTWQSIKVIQ</sequence>
<evidence type="ECO:0000313" key="3">
    <source>
        <dbReference type="EMBL" id="PWI67980.1"/>
    </source>
</evidence>
<accession>A0A2U3E0D8</accession>